<dbReference type="Pfam" id="PF22600">
    <property type="entry name" value="MTPAP-like_central"/>
    <property type="match status" value="1"/>
</dbReference>
<feature type="domain" description="Poly(A) RNA polymerase mitochondrial-like central palm" evidence="2">
    <location>
        <begin position="185"/>
        <end position="332"/>
    </location>
</feature>
<keyword evidence="4" id="KW-1185">Reference proteome</keyword>
<dbReference type="PANTHER" id="PTHR12271:SF40">
    <property type="entry name" value="POLY(A) RNA POLYMERASE GLD2"/>
    <property type="match status" value="1"/>
</dbReference>
<feature type="region of interest" description="Disordered" evidence="1">
    <location>
        <begin position="546"/>
        <end position="604"/>
    </location>
</feature>
<feature type="region of interest" description="Disordered" evidence="1">
    <location>
        <begin position="625"/>
        <end position="654"/>
    </location>
</feature>
<dbReference type="InterPro" id="IPR054708">
    <property type="entry name" value="MTPAP-like_central"/>
</dbReference>
<proteinExistence type="predicted"/>
<evidence type="ECO:0000256" key="1">
    <source>
        <dbReference type="SAM" id="MobiDB-lite"/>
    </source>
</evidence>
<evidence type="ECO:0000313" key="4">
    <source>
        <dbReference type="Proteomes" id="UP001189429"/>
    </source>
</evidence>
<evidence type="ECO:0000259" key="2">
    <source>
        <dbReference type="Pfam" id="PF22600"/>
    </source>
</evidence>
<reference evidence="3" key="1">
    <citation type="submission" date="2023-10" db="EMBL/GenBank/DDBJ databases">
        <authorList>
            <person name="Chen Y."/>
            <person name="Shah S."/>
            <person name="Dougan E. K."/>
            <person name="Thang M."/>
            <person name="Chan C."/>
        </authorList>
    </citation>
    <scope>NUCLEOTIDE SEQUENCE [LARGE SCALE GENOMIC DNA]</scope>
</reference>
<gene>
    <name evidence="3" type="ORF">PCOR1329_LOCUS34662</name>
</gene>
<comment type="caution">
    <text evidence="3">The sequence shown here is derived from an EMBL/GenBank/DDBJ whole genome shotgun (WGS) entry which is preliminary data.</text>
</comment>
<feature type="compositionally biased region" description="Low complexity" evidence="1">
    <location>
        <begin position="546"/>
        <end position="558"/>
    </location>
</feature>
<name>A0ABN9T1H3_9DINO</name>
<organism evidence="3 4">
    <name type="scientific">Prorocentrum cordatum</name>
    <dbReference type="NCBI Taxonomy" id="2364126"/>
    <lineage>
        <taxon>Eukaryota</taxon>
        <taxon>Sar</taxon>
        <taxon>Alveolata</taxon>
        <taxon>Dinophyceae</taxon>
        <taxon>Prorocentrales</taxon>
        <taxon>Prorocentraceae</taxon>
        <taxon>Prorocentrum</taxon>
    </lineage>
</organism>
<sequence>MGVRRARRARGATAELAARLRARAEDGRPGKRARSPIKAFRRVGARVNGDAMVHVLNSLGNIEETMSTNNVMLEMRASIASNQTQISNLGHSIGKTENDTANRYDNARPLAAVAPDPAAAAFQRGSIGRKGVPGQIGTVCGIGCFVVWRKDQKETDLTVRMGAPTEVRQVNRIFGALWAGALLASVLPEPERLAAVETCLGQIQLLVLRLFGEEASLVVQGSYAQGLALRSSDLDVAIVEGAGPAQAGRRVGRGRDDPGEAERMAKKRALSVLQRLAGTLSELGSPEVRVANRIFSARVPVLRLHCRAGAQDRKPGHGAARLVVDVSVGGSLARGACDRCIHALLRQDKVGVAPALCRAIKLWAKRRRLTDTLRGGLSSFGFVLLGVFFLQRPPLGQSGRRPAAAPRLPPHDAIADRADAAACEGCPDQFGGHAAGTWPELAMHLSGFFDWAQEMLPKYCDRELSVTTAKLEPRARGKGGRMCRKPLMIQVPFSPADNAARCLRAAVWEGTLLPELARAARLAHRAVAAGGGRSSAAAVRALFAPAGAPGDEPAAGPRDPSPPDTGPGEPQESSGVPLAKGGCARLAGRGAADGAGPQKKRRRISAMREAYPVVFEEERDPVAAALEASSCPSQPHGAAPVQPRWQSLRSLLRP</sequence>
<dbReference type="EMBL" id="CAUYUJ010014249">
    <property type="protein sequence ID" value="CAK0838804.1"/>
    <property type="molecule type" value="Genomic_DNA"/>
</dbReference>
<feature type="compositionally biased region" description="Polar residues" evidence="1">
    <location>
        <begin position="644"/>
        <end position="654"/>
    </location>
</feature>
<accession>A0ABN9T1H3</accession>
<dbReference type="Gene3D" id="3.30.460.10">
    <property type="entry name" value="Beta Polymerase, domain 2"/>
    <property type="match status" value="1"/>
</dbReference>
<dbReference type="SUPFAM" id="SSF81301">
    <property type="entry name" value="Nucleotidyltransferase"/>
    <property type="match status" value="1"/>
</dbReference>
<dbReference type="InterPro" id="IPR043519">
    <property type="entry name" value="NT_sf"/>
</dbReference>
<dbReference type="Proteomes" id="UP001189429">
    <property type="component" value="Unassembled WGS sequence"/>
</dbReference>
<dbReference type="SUPFAM" id="SSF81631">
    <property type="entry name" value="PAP/OAS1 substrate-binding domain"/>
    <property type="match status" value="1"/>
</dbReference>
<protein>
    <recommendedName>
        <fullName evidence="2">Poly(A) RNA polymerase mitochondrial-like central palm domain-containing protein</fullName>
    </recommendedName>
</protein>
<feature type="compositionally biased region" description="Low complexity" evidence="1">
    <location>
        <begin position="578"/>
        <end position="596"/>
    </location>
</feature>
<dbReference type="Gene3D" id="1.10.1410.10">
    <property type="match status" value="1"/>
</dbReference>
<evidence type="ECO:0000313" key="3">
    <source>
        <dbReference type="EMBL" id="CAK0838804.1"/>
    </source>
</evidence>
<dbReference type="PANTHER" id="PTHR12271">
    <property type="entry name" value="POLY A POLYMERASE CID PAP -RELATED"/>
    <property type="match status" value="1"/>
</dbReference>